<dbReference type="PANTHER" id="PTHR34309:SF1">
    <property type="entry name" value="PROTEIN GLCG"/>
    <property type="match status" value="1"/>
</dbReference>
<proteinExistence type="predicted"/>
<dbReference type="PANTHER" id="PTHR34309">
    <property type="entry name" value="SLR1406 PROTEIN"/>
    <property type="match status" value="1"/>
</dbReference>
<dbReference type="SUPFAM" id="SSF143744">
    <property type="entry name" value="GlcG-like"/>
    <property type="match status" value="1"/>
</dbReference>
<protein>
    <submittedName>
        <fullName evidence="2">Heme-binding protein</fullName>
    </submittedName>
</protein>
<feature type="chain" id="PRO_5046196474" evidence="1">
    <location>
        <begin position="26"/>
        <end position="167"/>
    </location>
</feature>
<name>A0ABU3Q604_9SPHN</name>
<feature type="signal peptide" evidence="1">
    <location>
        <begin position="1"/>
        <end position="25"/>
    </location>
</feature>
<dbReference type="InterPro" id="IPR052517">
    <property type="entry name" value="GlcG_carb_metab_protein"/>
</dbReference>
<organism evidence="2 3">
    <name type="scientific">Sphingosinicella rhizophila</name>
    <dbReference type="NCBI Taxonomy" id="3050082"/>
    <lineage>
        <taxon>Bacteria</taxon>
        <taxon>Pseudomonadati</taxon>
        <taxon>Pseudomonadota</taxon>
        <taxon>Alphaproteobacteria</taxon>
        <taxon>Sphingomonadales</taxon>
        <taxon>Sphingosinicellaceae</taxon>
        <taxon>Sphingosinicella</taxon>
    </lineage>
</organism>
<accession>A0ABU3Q604</accession>
<reference evidence="2 3" key="1">
    <citation type="submission" date="2023-05" db="EMBL/GenBank/DDBJ databases">
        <authorList>
            <person name="Guo Y."/>
        </authorList>
    </citation>
    <scope>NUCLEOTIDE SEQUENCE [LARGE SCALE GENOMIC DNA]</scope>
    <source>
        <strain evidence="2 3">GR2756</strain>
    </source>
</reference>
<evidence type="ECO:0000256" key="1">
    <source>
        <dbReference type="SAM" id="SignalP"/>
    </source>
</evidence>
<keyword evidence="3" id="KW-1185">Reference proteome</keyword>
<dbReference type="InterPro" id="IPR005624">
    <property type="entry name" value="PduO/GlcC-like"/>
</dbReference>
<dbReference type="Pfam" id="PF03928">
    <property type="entry name" value="HbpS-like"/>
    <property type="match status" value="1"/>
</dbReference>
<sequence>MISPVCRNLILAGFFAAVSVMPAAAQSEHDRQVRLADAQKIAGKVVELAAAKGNMVSVVIVNREGRVILSQRMDDASFISLKVAESKAVTAAVVGAPTQLLGQLPDKEKLSLLAISEIVTIAGGVPVVSGGKTIAGIGVSGAAAEDDHAMAEAALKFALPDKDRAPQ</sequence>
<dbReference type="RefSeq" id="WP_315725229.1">
    <property type="nucleotide sequence ID" value="NZ_JAVUPU010000003.1"/>
</dbReference>
<dbReference type="Proteomes" id="UP001259572">
    <property type="component" value="Unassembled WGS sequence"/>
</dbReference>
<dbReference type="EMBL" id="JAVUPU010000003">
    <property type="protein sequence ID" value="MDT9598837.1"/>
    <property type="molecule type" value="Genomic_DNA"/>
</dbReference>
<keyword evidence="1" id="KW-0732">Signal</keyword>
<dbReference type="InterPro" id="IPR038084">
    <property type="entry name" value="PduO/GlcC-like_sf"/>
</dbReference>
<gene>
    <name evidence="2" type="ORF">RQX22_07745</name>
</gene>
<evidence type="ECO:0000313" key="2">
    <source>
        <dbReference type="EMBL" id="MDT9598837.1"/>
    </source>
</evidence>
<dbReference type="Gene3D" id="3.30.450.150">
    <property type="entry name" value="Haem-degrading domain"/>
    <property type="match status" value="1"/>
</dbReference>
<comment type="caution">
    <text evidence="2">The sequence shown here is derived from an EMBL/GenBank/DDBJ whole genome shotgun (WGS) entry which is preliminary data.</text>
</comment>
<evidence type="ECO:0000313" key="3">
    <source>
        <dbReference type="Proteomes" id="UP001259572"/>
    </source>
</evidence>